<keyword evidence="1" id="KW-1133">Transmembrane helix</keyword>
<accession>A0A9D1HBI2</accession>
<feature type="transmembrane region" description="Helical" evidence="1">
    <location>
        <begin position="55"/>
        <end position="79"/>
    </location>
</feature>
<reference evidence="2" key="2">
    <citation type="journal article" date="2021" name="PeerJ">
        <title>Extensive microbial diversity within the chicken gut microbiome revealed by metagenomics and culture.</title>
        <authorList>
            <person name="Gilroy R."/>
            <person name="Ravi A."/>
            <person name="Getino M."/>
            <person name="Pursley I."/>
            <person name="Horton D.L."/>
            <person name="Alikhan N.F."/>
            <person name="Baker D."/>
            <person name="Gharbi K."/>
            <person name="Hall N."/>
            <person name="Watson M."/>
            <person name="Adriaenssens E.M."/>
            <person name="Foster-Nyarko E."/>
            <person name="Jarju S."/>
            <person name="Secka A."/>
            <person name="Antonio M."/>
            <person name="Oren A."/>
            <person name="Chaudhuri R.R."/>
            <person name="La Ragione R."/>
            <person name="Hildebrand F."/>
            <person name="Pallen M.J."/>
        </authorList>
    </citation>
    <scope>NUCLEOTIDE SEQUENCE</scope>
    <source>
        <strain evidence="2">CHK176-22527</strain>
    </source>
</reference>
<keyword evidence="1" id="KW-0472">Membrane</keyword>
<name>A0A9D1HBI2_9FIRM</name>
<reference evidence="2" key="1">
    <citation type="submission" date="2020-10" db="EMBL/GenBank/DDBJ databases">
        <authorList>
            <person name="Gilroy R."/>
        </authorList>
    </citation>
    <scope>NUCLEOTIDE SEQUENCE</scope>
    <source>
        <strain evidence="2">CHK176-22527</strain>
    </source>
</reference>
<dbReference type="AlphaFoldDB" id="A0A9D1HBI2"/>
<feature type="transmembrane region" description="Helical" evidence="1">
    <location>
        <begin position="99"/>
        <end position="117"/>
    </location>
</feature>
<comment type="caution">
    <text evidence="2">The sequence shown here is derived from an EMBL/GenBank/DDBJ whole genome shotgun (WGS) entry which is preliminary data.</text>
</comment>
<dbReference type="Proteomes" id="UP000824159">
    <property type="component" value="Unassembled WGS sequence"/>
</dbReference>
<evidence type="ECO:0000313" key="3">
    <source>
        <dbReference type="Proteomes" id="UP000824159"/>
    </source>
</evidence>
<organism evidence="2 3">
    <name type="scientific">Candidatus Allocopromorpha excrementavium</name>
    <dbReference type="NCBI Taxonomy" id="2840741"/>
    <lineage>
        <taxon>Bacteria</taxon>
        <taxon>Bacillati</taxon>
        <taxon>Bacillota</taxon>
        <taxon>Clostridia</taxon>
        <taxon>Eubacteriales</taxon>
        <taxon>Eubacteriaceae</taxon>
        <taxon>Eubacteriaceae incertae sedis</taxon>
        <taxon>Candidatus Allocopromorpha</taxon>
    </lineage>
</organism>
<dbReference type="InterPro" id="IPR010540">
    <property type="entry name" value="CmpB_TMEM229"/>
</dbReference>
<protein>
    <recommendedName>
        <fullName evidence="4">ABC-transporter type IV</fullName>
    </recommendedName>
</protein>
<evidence type="ECO:0000256" key="1">
    <source>
        <dbReference type="SAM" id="Phobius"/>
    </source>
</evidence>
<sequence>MEILVFFTGAAGYSLIEYLFRGYTHWTMTLTGGACLLTFYCYLKVRRDASMLAKAAAGALIITVFEFFVGIVVNMWYGWDVWDYSGKMLNILGQVCPEYSLAWFLICFTVLAVSEGMNSTFHALQRGIHVRFNKNTKSYK</sequence>
<gene>
    <name evidence="2" type="ORF">IAD12_01350</name>
</gene>
<evidence type="ECO:0008006" key="4">
    <source>
        <dbReference type="Google" id="ProtNLM"/>
    </source>
</evidence>
<feature type="transmembrane region" description="Helical" evidence="1">
    <location>
        <begin position="23"/>
        <end position="43"/>
    </location>
</feature>
<keyword evidence="1" id="KW-0812">Transmembrane</keyword>
<proteinExistence type="predicted"/>
<evidence type="ECO:0000313" key="2">
    <source>
        <dbReference type="EMBL" id="HIT98888.1"/>
    </source>
</evidence>
<dbReference type="EMBL" id="DVLX01000020">
    <property type="protein sequence ID" value="HIT98888.1"/>
    <property type="molecule type" value="Genomic_DNA"/>
</dbReference>
<dbReference type="Pfam" id="PF06541">
    <property type="entry name" value="ABC_trans_CmpB"/>
    <property type="match status" value="1"/>
</dbReference>